<evidence type="ECO:0000313" key="1">
    <source>
        <dbReference type="EMBL" id="QDH25566.1"/>
    </source>
</evidence>
<protein>
    <submittedName>
        <fullName evidence="1">Uncharacterized protein</fullName>
    </submittedName>
</protein>
<sequence length="89" mass="11007">MYELKFPIPFKDVFHLKNQNFLLSLKYNNIFNYLKTEKISFEYSIDYQVYPFECNVFIKYPSCHRRLFSQKDLENLFKKNKLDNFIETL</sequence>
<dbReference type="KEGG" id="ntn:D5366_10450"/>
<dbReference type="EMBL" id="CP032485">
    <property type="protein sequence ID" value="QDH25566.1"/>
    <property type="molecule type" value="Genomic_DNA"/>
</dbReference>
<dbReference type="Proteomes" id="UP000317214">
    <property type="component" value="Chromosome"/>
</dbReference>
<gene>
    <name evidence="1" type="ORF">D5366_10450</name>
</gene>
<organism evidence="1 2">
    <name type="scientific">Neokomagataea tanensis</name>
    <dbReference type="NCBI Taxonomy" id="661191"/>
    <lineage>
        <taxon>Bacteria</taxon>
        <taxon>Pseudomonadati</taxon>
        <taxon>Pseudomonadota</taxon>
        <taxon>Alphaproteobacteria</taxon>
        <taxon>Acetobacterales</taxon>
        <taxon>Acetobacteraceae</taxon>
        <taxon>Neokomagataea</taxon>
    </lineage>
</organism>
<name>A0A4Y6VAL8_9PROT</name>
<dbReference type="AlphaFoldDB" id="A0A4Y6VAL8"/>
<keyword evidence="2" id="KW-1185">Reference proteome</keyword>
<accession>A0A4Y6VAL8</accession>
<evidence type="ECO:0000313" key="2">
    <source>
        <dbReference type="Proteomes" id="UP000317214"/>
    </source>
</evidence>
<reference evidence="1 2" key="1">
    <citation type="submission" date="2018-09" db="EMBL/GenBank/DDBJ databases">
        <title>The complete genome sequence of Neokomagataea tanensis NBRC 106556(T).</title>
        <authorList>
            <person name="Chua K.-O."/>
            <person name="See-Too W.-S."/>
            <person name="Hong K.-W."/>
            <person name="Yin W.-F."/>
            <person name="Chan K.-G."/>
        </authorList>
    </citation>
    <scope>NUCLEOTIDE SEQUENCE [LARGE SCALE GENOMIC DNA]</scope>
    <source>
        <strain evidence="2">AH13 \ NBRC 106556</strain>
    </source>
</reference>
<proteinExistence type="predicted"/>